<accession>A0A128A342</accession>
<dbReference type="PROSITE" id="PS50234">
    <property type="entry name" value="VWFA"/>
    <property type="match status" value="1"/>
</dbReference>
<name>A0A128A342_9ARCH</name>
<organism evidence="2 3">
    <name type="scientific">Nitrosotalea devaniterrae</name>
    <dbReference type="NCBI Taxonomy" id="1078905"/>
    <lineage>
        <taxon>Archaea</taxon>
        <taxon>Nitrososphaerota</taxon>
        <taxon>Nitrososphaeria</taxon>
        <taxon>Nitrosotaleales</taxon>
        <taxon>Nitrosotaleaceae</taxon>
        <taxon>Nitrosotalea</taxon>
    </lineage>
</organism>
<dbReference type="InterPro" id="IPR051928">
    <property type="entry name" value="NorD/CobT"/>
</dbReference>
<evidence type="ECO:0000313" key="2">
    <source>
        <dbReference type="EMBL" id="CUR51737.1"/>
    </source>
</evidence>
<keyword evidence="3" id="KW-1185">Reference proteome</keyword>
<dbReference type="EMBL" id="LN890280">
    <property type="protein sequence ID" value="CUR51737.1"/>
    <property type="molecule type" value="Genomic_DNA"/>
</dbReference>
<dbReference type="Pfam" id="PF00092">
    <property type="entry name" value="VWA"/>
    <property type="match status" value="1"/>
</dbReference>
<dbReference type="CDD" id="cd00198">
    <property type="entry name" value="vWFA"/>
    <property type="match status" value="1"/>
</dbReference>
<feature type="domain" description="VWFA" evidence="1">
    <location>
        <begin position="347"/>
        <end position="517"/>
    </location>
</feature>
<dbReference type="PANTHER" id="PTHR41248:SF1">
    <property type="entry name" value="NORD PROTEIN"/>
    <property type="match status" value="1"/>
</dbReference>
<proteinExistence type="predicted"/>
<dbReference type="AlphaFoldDB" id="A0A128A342"/>
<dbReference type="SUPFAM" id="SSF53300">
    <property type="entry name" value="vWA-like"/>
    <property type="match status" value="1"/>
</dbReference>
<dbReference type="InterPro" id="IPR002035">
    <property type="entry name" value="VWF_A"/>
</dbReference>
<gene>
    <name evidence="2" type="ORF">NDEV_0972</name>
</gene>
<protein>
    <submittedName>
        <fullName evidence="2">Putative von Willebrand factor A</fullName>
    </submittedName>
</protein>
<sequence>MKEKESSFLGLAENIFYNFSQIKPGSLNLVFSKRTIFPVIKYDSELEIIIPLPRKQNGKYLFEGMLYDDNFNERQNLWCLFLATIYHLAAHACVSGYSIYDSWKRSKTEDICLRVIDYIEDMFVEQYISHTDYEIWKSMKNIENELMSKNQKNSSKSFNVEHPKIFGLSDKEKIAKIRTNVMHKQNDVILFANLLYKNRELLSREIMPYYERHDVQQMLETGQKSPDFKPNGVFQENTVKLDDLWLKDAQLKLKILGKYKKNLKDLNFDSIVVPRGNFYNFLQIKEKISPLLRKIHQQMRMVGNNFDDPKTDERGYLNMQMVIQSMASESQSVDVFERDEIRRVEEAWVILIDNSASMGLRFEQIKEFTVCIAEAANDLTGKSDAWALFSFDNNFKILKDFEERYDHEVQARIGSLKNNGLSLLPDAIELARRVLLNDARERKYIFLITDGHPSGYEKINHHLVKITKKLDASGVSLIAIGVSKSTSKHFRHNVRGSSNLGQLVAKFITAYKTVSSD</sequence>
<dbReference type="Proteomes" id="UP000196239">
    <property type="component" value="Chromosome 1"/>
</dbReference>
<dbReference type="Gene3D" id="3.40.50.410">
    <property type="entry name" value="von Willebrand factor, type A domain"/>
    <property type="match status" value="1"/>
</dbReference>
<reference evidence="3" key="1">
    <citation type="submission" date="2015-10" db="EMBL/GenBank/DDBJ databases">
        <authorList>
            <person name="Lehtovirta-Morley L.E."/>
            <person name="Vieille C."/>
        </authorList>
    </citation>
    <scope>NUCLEOTIDE SEQUENCE [LARGE SCALE GENOMIC DNA]</scope>
</reference>
<dbReference type="SMART" id="SM00327">
    <property type="entry name" value="VWA"/>
    <property type="match status" value="1"/>
</dbReference>
<dbReference type="InterPro" id="IPR036465">
    <property type="entry name" value="vWFA_dom_sf"/>
</dbReference>
<evidence type="ECO:0000259" key="1">
    <source>
        <dbReference type="PROSITE" id="PS50234"/>
    </source>
</evidence>
<dbReference type="PANTHER" id="PTHR41248">
    <property type="entry name" value="NORD PROTEIN"/>
    <property type="match status" value="1"/>
</dbReference>
<dbReference type="KEGG" id="ndv:NDEV_0972"/>
<evidence type="ECO:0000313" key="3">
    <source>
        <dbReference type="Proteomes" id="UP000196239"/>
    </source>
</evidence>